<dbReference type="OMA" id="YHEWRRE"/>
<accession>J0WWE3</accession>
<dbReference type="Proteomes" id="UP000006514">
    <property type="component" value="Unassembled WGS sequence"/>
</dbReference>
<comment type="subcellular location">
    <subcellularLocation>
        <location evidence="1">Endoplasmic reticulum membrane</location>
        <topology evidence="1">Multi-pass membrane protein</topology>
    </subcellularLocation>
</comment>
<dbReference type="InterPro" id="IPR024512">
    <property type="entry name" value="Ser_palmitoyltrfase_ssu-like"/>
</dbReference>
<dbReference type="InParanoid" id="J0WWE3"/>
<evidence type="ECO:0000256" key="2">
    <source>
        <dbReference type="ARBA" id="ARBA00022692"/>
    </source>
</evidence>
<reference evidence="8" key="1">
    <citation type="journal article" date="2012" name="Science">
        <title>The Paleozoic origin of enzymatic lignin decomposition reconstructed from 31 fungal genomes.</title>
        <authorList>
            <person name="Floudas D."/>
            <person name="Binder M."/>
            <person name="Riley R."/>
            <person name="Barry K."/>
            <person name="Blanchette R.A."/>
            <person name="Henrissat B."/>
            <person name="Martinez A.T."/>
            <person name="Otillar R."/>
            <person name="Spatafora J.W."/>
            <person name="Yadav J.S."/>
            <person name="Aerts A."/>
            <person name="Benoit I."/>
            <person name="Boyd A."/>
            <person name="Carlson A."/>
            <person name="Copeland A."/>
            <person name="Coutinho P.M."/>
            <person name="de Vries R.P."/>
            <person name="Ferreira P."/>
            <person name="Findley K."/>
            <person name="Foster B."/>
            <person name="Gaskell J."/>
            <person name="Glotzer D."/>
            <person name="Gorecki P."/>
            <person name="Heitman J."/>
            <person name="Hesse C."/>
            <person name="Hori C."/>
            <person name="Igarashi K."/>
            <person name="Jurgens J.A."/>
            <person name="Kallen N."/>
            <person name="Kersten P."/>
            <person name="Kohler A."/>
            <person name="Kuees U."/>
            <person name="Kumar T.K.A."/>
            <person name="Kuo A."/>
            <person name="LaButti K."/>
            <person name="Larrondo L.F."/>
            <person name="Lindquist E."/>
            <person name="Ling A."/>
            <person name="Lombard V."/>
            <person name="Lucas S."/>
            <person name="Lundell T."/>
            <person name="Martin R."/>
            <person name="McLaughlin D.J."/>
            <person name="Morgenstern I."/>
            <person name="Morin E."/>
            <person name="Murat C."/>
            <person name="Nagy L.G."/>
            <person name="Nolan M."/>
            <person name="Ohm R.A."/>
            <person name="Patyshakuliyeva A."/>
            <person name="Rokas A."/>
            <person name="Ruiz-Duenas F.J."/>
            <person name="Sabat G."/>
            <person name="Salamov A."/>
            <person name="Samejima M."/>
            <person name="Schmutz J."/>
            <person name="Slot J.C."/>
            <person name="St John F."/>
            <person name="Stenlid J."/>
            <person name="Sun H."/>
            <person name="Sun S."/>
            <person name="Syed K."/>
            <person name="Tsang A."/>
            <person name="Wiebenga A."/>
            <person name="Young D."/>
            <person name="Pisabarro A."/>
            <person name="Eastwood D.C."/>
            <person name="Martin F."/>
            <person name="Cullen D."/>
            <person name="Grigoriev I.V."/>
            <person name="Hibbett D.S."/>
        </authorList>
    </citation>
    <scope>NUCLEOTIDE SEQUENCE [LARGE SCALE GENOMIC DNA]</scope>
    <source>
        <strain evidence="8">TFB10046</strain>
    </source>
</reference>
<dbReference type="OrthoDB" id="202672at2759"/>
<evidence type="ECO:0000256" key="6">
    <source>
        <dbReference type="SAM" id="Phobius"/>
    </source>
</evidence>
<keyword evidence="5 6" id="KW-0472">Membrane</keyword>
<evidence type="ECO:0000313" key="7">
    <source>
        <dbReference type="EMBL" id="EJD37753.1"/>
    </source>
</evidence>
<dbReference type="AlphaFoldDB" id="J0WWE3"/>
<feature type="transmembrane region" description="Helical" evidence="6">
    <location>
        <begin position="50"/>
        <end position="71"/>
    </location>
</feature>
<name>J0WWE3_AURST</name>
<evidence type="ECO:0000256" key="4">
    <source>
        <dbReference type="ARBA" id="ARBA00022989"/>
    </source>
</evidence>
<proteinExistence type="predicted"/>
<gene>
    <name evidence="7" type="ORF">AURDEDRAFT_72932</name>
</gene>
<sequence length="94" mass="11236">MVVHTTRPWLRRLDLTYTPPQNRVTRFFWAQRMRFECSYALSMLEPWEKILVLGLLFALWYSVVTGAVKYLPHHIDFLRQRAAYYLEGVGSDEL</sequence>
<dbReference type="EMBL" id="JH687836">
    <property type="protein sequence ID" value="EJD37753.1"/>
    <property type="molecule type" value="Genomic_DNA"/>
</dbReference>
<keyword evidence="3" id="KW-0256">Endoplasmic reticulum</keyword>
<protein>
    <submittedName>
        <fullName evidence="7">Uncharacterized protein</fullName>
    </submittedName>
</protein>
<keyword evidence="8" id="KW-1185">Reference proteome</keyword>
<dbReference type="Pfam" id="PF11779">
    <property type="entry name" value="SPT_ssu-like"/>
    <property type="match status" value="1"/>
</dbReference>
<evidence type="ECO:0000256" key="5">
    <source>
        <dbReference type="ARBA" id="ARBA00023136"/>
    </source>
</evidence>
<organism evidence="7 8">
    <name type="scientific">Auricularia subglabra (strain TFB-10046 / SS5)</name>
    <name type="common">White-rot fungus</name>
    <name type="synonym">Auricularia delicata (strain TFB10046)</name>
    <dbReference type="NCBI Taxonomy" id="717982"/>
    <lineage>
        <taxon>Eukaryota</taxon>
        <taxon>Fungi</taxon>
        <taxon>Dikarya</taxon>
        <taxon>Basidiomycota</taxon>
        <taxon>Agaricomycotina</taxon>
        <taxon>Agaricomycetes</taxon>
        <taxon>Auriculariales</taxon>
        <taxon>Auriculariaceae</taxon>
        <taxon>Auricularia</taxon>
    </lineage>
</organism>
<dbReference type="GO" id="GO:0005789">
    <property type="term" value="C:endoplasmic reticulum membrane"/>
    <property type="evidence" value="ECO:0007669"/>
    <property type="project" value="UniProtKB-SubCell"/>
</dbReference>
<dbReference type="KEGG" id="adl:AURDEDRAFT_72932"/>
<keyword evidence="2 6" id="KW-0812">Transmembrane</keyword>
<keyword evidence="4 6" id="KW-1133">Transmembrane helix</keyword>
<evidence type="ECO:0000313" key="8">
    <source>
        <dbReference type="Proteomes" id="UP000006514"/>
    </source>
</evidence>
<evidence type="ECO:0000256" key="1">
    <source>
        <dbReference type="ARBA" id="ARBA00004477"/>
    </source>
</evidence>
<evidence type="ECO:0000256" key="3">
    <source>
        <dbReference type="ARBA" id="ARBA00022824"/>
    </source>
</evidence>